<comment type="cofactor">
    <cofactor evidence="11">
        <name>thiamine diphosphate</name>
        <dbReference type="ChEBI" id="CHEBI:58937"/>
    </cofactor>
    <text evidence="11">Binds 1 thiamine pyrophosphate per subunit.</text>
</comment>
<comment type="similarity">
    <text evidence="1 11">Belongs to the transketolase family.</text>
</comment>
<comment type="caution">
    <text evidence="13">The sequence shown here is derived from an EMBL/GenBank/DDBJ whole genome shotgun (WGS) entry which is preliminary data.</text>
</comment>
<evidence type="ECO:0000256" key="10">
    <source>
        <dbReference type="NCBIfam" id="TIGR00232"/>
    </source>
</evidence>
<comment type="subunit">
    <text evidence="2 11">Homodimer.</text>
</comment>
<dbReference type="Gene3D" id="3.40.50.970">
    <property type="match status" value="2"/>
</dbReference>
<dbReference type="PROSITE" id="PS00801">
    <property type="entry name" value="TRANSKETOLASE_1"/>
    <property type="match status" value="1"/>
</dbReference>
<dbReference type="GO" id="GO:0004802">
    <property type="term" value="F:transketolase activity"/>
    <property type="evidence" value="ECO:0007669"/>
    <property type="project" value="UniProtKB-EC"/>
</dbReference>
<evidence type="ECO:0000256" key="9">
    <source>
        <dbReference type="ARBA" id="ARBA00049473"/>
    </source>
</evidence>
<keyword evidence="6 11" id="KW-0106">Calcium</keyword>
<keyword evidence="8 11" id="KW-0786">Thiamine pyrophosphate</keyword>
<dbReference type="EMBL" id="JAUYVH010000002">
    <property type="protein sequence ID" value="MDQ9169800.1"/>
    <property type="molecule type" value="Genomic_DNA"/>
</dbReference>
<evidence type="ECO:0000256" key="1">
    <source>
        <dbReference type="ARBA" id="ARBA00007131"/>
    </source>
</evidence>
<dbReference type="InterPro" id="IPR005475">
    <property type="entry name" value="Transketolase-like_Pyr-bd"/>
</dbReference>
<gene>
    <name evidence="13" type="primary">tkt</name>
    <name evidence="13" type="ORF">Q8A64_05175</name>
</gene>
<dbReference type="InterPro" id="IPR029061">
    <property type="entry name" value="THDP-binding"/>
</dbReference>
<evidence type="ECO:0000313" key="14">
    <source>
        <dbReference type="Proteomes" id="UP001225596"/>
    </source>
</evidence>
<dbReference type="Pfam" id="PF02779">
    <property type="entry name" value="Transket_pyr"/>
    <property type="match status" value="1"/>
</dbReference>
<dbReference type="SUPFAM" id="SSF52518">
    <property type="entry name" value="Thiamin diphosphate-binding fold (THDP-binding)"/>
    <property type="match status" value="2"/>
</dbReference>
<evidence type="ECO:0000256" key="2">
    <source>
        <dbReference type="ARBA" id="ARBA00011738"/>
    </source>
</evidence>
<dbReference type="Proteomes" id="UP001225596">
    <property type="component" value="Unassembled WGS sequence"/>
</dbReference>
<evidence type="ECO:0000256" key="3">
    <source>
        <dbReference type="ARBA" id="ARBA00013152"/>
    </source>
</evidence>
<dbReference type="Pfam" id="PF00456">
    <property type="entry name" value="Transketolase_N"/>
    <property type="match status" value="1"/>
</dbReference>
<dbReference type="Pfam" id="PF22613">
    <property type="entry name" value="Transketolase_C_1"/>
    <property type="match status" value="1"/>
</dbReference>
<dbReference type="CDD" id="cd07033">
    <property type="entry name" value="TPP_PYR_DXS_TK_like"/>
    <property type="match status" value="1"/>
</dbReference>
<dbReference type="InterPro" id="IPR033247">
    <property type="entry name" value="Transketolase_fam"/>
</dbReference>
<evidence type="ECO:0000256" key="4">
    <source>
        <dbReference type="ARBA" id="ARBA00022679"/>
    </source>
</evidence>
<comment type="cofactor">
    <cofactor evidence="11">
        <name>Mg(2+)</name>
        <dbReference type="ChEBI" id="CHEBI:18420"/>
    </cofactor>
    <cofactor evidence="11">
        <name>Ca(2+)</name>
        <dbReference type="ChEBI" id="CHEBI:29108"/>
    </cofactor>
    <cofactor evidence="11">
        <name>Mn(2+)</name>
        <dbReference type="ChEBI" id="CHEBI:29035"/>
    </cofactor>
    <cofactor evidence="11">
        <name>Co(2+)</name>
        <dbReference type="ChEBI" id="CHEBI:48828"/>
    </cofactor>
    <text evidence="11">Binds 1 Mg(2+) ion per subunit. Can also utilize other divalent metal cations, such as Ca(2+), Mn(2+) and Co(2+).</text>
</comment>
<dbReference type="SUPFAM" id="SSF52922">
    <property type="entry name" value="TK C-terminal domain-like"/>
    <property type="match status" value="1"/>
</dbReference>
<dbReference type="InterPro" id="IPR020826">
    <property type="entry name" value="Transketolase_BS"/>
</dbReference>
<sequence length="664" mass="72412">MISKLSTDKMANAIRALAMDAVQKANSGHPGMPMGMAEIAVALWAKNYRHNPQNPRWINRDRFVLSNGHGSMLQYALLHLSGYDLPMEEIKNFRQLHSKTPGHPEFEITCGVETSTGPLGQGISNAVGMALAEKLLAAEFNKPGFNLVDHYTYVFTGDGCLMEGISHEVCSLAGTLRLSKLIVLYDDNGISIDGHVEGWFTDDTPKRFESYNWNVIRNVDGHDVDAIDQAIKAAQKSDKPTLICCKTMIGKGSPNKAGTHDVHGAALGDKEIAATREAIGWNHPPFEIPADIYAAWDAKNAGQAIENEWNALFKAYSERYPQEAGELQRRMKGELPGNFEQAVKDYLATCREKKENIATRKASQNAIQAYAQVLPEFLGGSADLTGSNLTNWKECVAVRADQPGNHINYGVREFGMSAIMNGIALHGGYIPFGATFLTFSDYSRNALRMAALMKIRSIFVFTHDSIGLGEDGPTHQAVEHVSSLRLIPNLDNWRPCDTVESAVAWEQAVKRKSGPTTLIFSRQNLPYQERNEEQIAAVRRGGYVLKDAANAKAVLIATGSEVELAVKAADELAAQGVPVRVVSMPCCDAFDRQDASYKASVLPKGLPRVAVEAGVTAFWHKYVGLEGAVIGIDTFGESAPAGVLFKHFGFTTEKVVSAVKSVIA</sequence>
<feature type="domain" description="Transketolase-like pyrimidine-binding" evidence="12">
    <location>
        <begin position="357"/>
        <end position="527"/>
    </location>
</feature>
<organism evidence="13 14">
    <name type="scientific">Keguizhuia sedimenti</name>
    <dbReference type="NCBI Taxonomy" id="3064264"/>
    <lineage>
        <taxon>Bacteria</taxon>
        <taxon>Pseudomonadati</taxon>
        <taxon>Pseudomonadota</taxon>
        <taxon>Betaproteobacteria</taxon>
        <taxon>Burkholderiales</taxon>
        <taxon>Oxalobacteraceae</taxon>
        <taxon>Keguizhuia</taxon>
    </lineage>
</organism>
<evidence type="ECO:0000256" key="6">
    <source>
        <dbReference type="ARBA" id="ARBA00022837"/>
    </source>
</evidence>
<evidence type="ECO:0000259" key="12">
    <source>
        <dbReference type="SMART" id="SM00861"/>
    </source>
</evidence>
<dbReference type="InterPro" id="IPR055152">
    <property type="entry name" value="Transketolase-like_C_2"/>
</dbReference>
<dbReference type="CDD" id="cd02012">
    <property type="entry name" value="TPP_TK"/>
    <property type="match status" value="1"/>
</dbReference>
<name>A0ABU1BLC0_9BURK</name>
<protein>
    <recommendedName>
        <fullName evidence="3 10">Transketolase</fullName>
        <ecNumber evidence="3 10">2.2.1.1</ecNumber>
    </recommendedName>
</protein>
<reference evidence="13 14" key="1">
    <citation type="submission" date="2023-08" db="EMBL/GenBank/DDBJ databases">
        <title>Oxalobacteraceae gen .nov., isolated from river sludge outside the plant.</title>
        <authorList>
            <person name="Zhao S.Y."/>
        </authorList>
    </citation>
    <scope>NUCLEOTIDE SEQUENCE [LARGE SCALE GENOMIC DNA]</scope>
    <source>
        <strain evidence="13 14">R-40</strain>
    </source>
</reference>
<keyword evidence="7 11" id="KW-0460">Magnesium</keyword>
<dbReference type="InterPro" id="IPR049557">
    <property type="entry name" value="Transketolase_CS"/>
</dbReference>
<proteinExistence type="inferred from homology"/>
<dbReference type="PANTHER" id="PTHR43522">
    <property type="entry name" value="TRANSKETOLASE"/>
    <property type="match status" value="1"/>
</dbReference>
<dbReference type="Gene3D" id="3.40.50.920">
    <property type="match status" value="1"/>
</dbReference>
<dbReference type="PANTHER" id="PTHR43522:SF2">
    <property type="entry name" value="TRANSKETOLASE 1-RELATED"/>
    <property type="match status" value="1"/>
</dbReference>
<dbReference type="EC" id="2.2.1.1" evidence="3 10"/>
<evidence type="ECO:0000313" key="13">
    <source>
        <dbReference type="EMBL" id="MDQ9169800.1"/>
    </source>
</evidence>
<dbReference type="RefSeq" id="WP_338435733.1">
    <property type="nucleotide sequence ID" value="NZ_JAUYVH010000002.1"/>
</dbReference>
<comment type="function">
    <text evidence="11">Catalyzes the transfer of a two-carbon ketol group from a ketose donor to an aldose acceptor, via a covalent intermediate with the cofactor thiamine pyrophosphate.</text>
</comment>
<keyword evidence="4 11" id="KW-0808">Transferase</keyword>
<keyword evidence="14" id="KW-1185">Reference proteome</keyword>
<evidence type="ECO:0000256" key="5">
    <source>
        <dbReference type="ARBA" id="ARBA00022723"/>
    </source>
</evidence>
<dbReference type="NCBIfam" id="TIGR00232">
    <property type="entry name" value="tktlase_bact"/>
    <property type="match status" value="1"/>
</dbReference>
<keyword evidence="5 11" id="KW-0479">Metal-binding</keyword>
<evidence type="ECO:0000256" key="11">
    <source>
        <dbReference type="RuleBase" id="RU004996"/>
    </source>
</evidence>
<dbReference type="InterPro" id="IPR009014">
    <property type="entry name" value="Transketo_C/PFOR_II"/>
</dbReference>
<dbReference type="PROSITE" id="PS00802">
    <property type="entry name" value="TRANSKETOLASE_2"/>
    <property type="match status" value="1"/>
</dbReference>
<dbReference type="InterPro" id="IPR005474">
    <property type="entry name" value="Transketolase_N"/>
</dbReference>
<comment type="catalytic activity">
    <reaction evidence="9 11">
        <text>D-sedoheptulose 7-phosphate + D-glyceraldehyde 3-phosphate = aldehydo-D-ribose 5-phosphate + D-xylulose 5-phosphate</text>
        <dbReference type="Rhea" id="RHEA:10508"/>
        <dbReference type="ChEBI" id="CHEBI:57483"/>
        <dbReference type="ChEBI" id="CHEBI:57737"/>
        <dbReference type="ChEBI" id="CHEBI:58273"/>
        <dbReference type="ChEBI" id="CHEBI:59776"/>
        <dbReference type="EC" id="2.2.1.1"/>
    </reaction>
</comment>
<accession>A0ABU1BLC0</accession>
<dbReference type="InterPro" id="IPR005478">
    <property type="entry name" value="Transketolase_bac-like"/>
</dbReference>
<dbReference type="SMART" id="SM00861">
    <property type="entry name" value="Transket_pyr"/>
    <property type="match status" value="1"/>
</dbReference>
<evidence type="ECO:0000256" key="8">
    <source>
        <dbReference type="ARBA" id="ARBA00023052"/>
    </source>
</evidence>
<evidence type="ECO:0000256" key="7">
    <source>
        <dbReference type="ARBA" id="ARBA00022842"/>
    </source>
</evidence>